<keyword evidence="5" id="KW-0560">Oxidoreductase</keyword>
<feature type="binding site" description="axial binding residue" evidence="4">
    <location>
        <position position="43"/>
    </location>
    <ligand>
        <name>heme</name>
        <dbReference type="ChEBI" id="CHEBI:30413"/>
    </ligand>
    <ligandPart>
        <name>Fe</name>
        <dbReference type="ChEBI" id="CHEBI:18248"/>
    </ligandPart>
</feature>
<dbReference type="PANTHER" id="PTHR47950">
    <property type="entry name" value="CYTOCHROME P450, FAMILY 76, SUBFAMILY C, POLYPEPTIDE 5-RELATED"/>
    <property type="match status" value="1"/>
</dbReference>
<dbReference type="Pfam" id="PF00067">
    <property type="entry name" value="p450"/>
    <property type="match status" value="1"/>
</dbReference>
<evidence type="ECO:0000256" key="1">
    <source>
        <dbReference type="ARBA" id="ARBA00010617"/>
    </source>
</evidence>
<dbReference type="PRINTS" id="PR00465">
    <property type="entry name" value="EP450IV"/>
</dbReference>
<dbReference type="STRING" id="3818.A0A445E8Y1"/>
<dbReference type="AlphaFoldDB" id="A0A445E8Y1"/>
<comment type="similarity">
    <text evidence="1 5">Belongs to the cytochrome P450 family.</text>
</comment>
<dbReference type="InterPro" id="IPR002403">
    <property type="entry name" value="Cyt_P450_E_grp-IV"/>
</dbReference>
<evidence type="ECO:0008006" key="8">
    <source>
        <dbReference type="Google" id="ProtNLM"/>
    </source>
</evidence>
<dbReference type="PROSITE" id="PS00086">
    <property type="entry name" value="CYTOCHROME_P450"/>
    <property type="match status" value="1"/>
</dbReference>
<proteinExistence type="inferred from homology"/>
<dbReference type="GO" id="GO:0020037">
    <property type="term" value="F:heme binding"/>
    <property type="evidence" value="ECO:0007669"/>
    <property type="project" value="InterPro"/>
</dbReference>
<comment type="cofactor">
    <cofactor evidence="4">
        <name>heme</name>
        <dbReference type="ChEBI" id="CHEBI:30413"/>
    </cofactor>
</comment>
<keyword evidence="5" id="KW-0503">Monooxygenase</keyword>
<dbReference type="GO" id="GO:0016705">
    <property type="term" value="F:oxidoreductase activity, acting on paired donors, with incorporation or reduction of molecular oxygen"/>
    <property type="evidence" value="ECO:0007669"/>
    <property type="project" value="InterPro"/>
</dbReference>
<dbReference type="GO" id="GO:0004497">
    <property type="term" value="F:monooxygenase activity"/>
    <property type="evidence" value="ECO:0007669"/>
    <property type="project" value="UniProtKB-KW"/>
</dbReference>
<accession>A0A445E8Y1</accession>
<organism evidence="6 7">
    <name type="scientific">Arachis hypogaea</name>
    <name type="common">Peanut</name>
    <dbReference type="NCBI Taxonomy" id="3818"/>
    <lineage>
        <taxon>Eukaryota</taxon>
        <taxon>Viridiplantae</taxon>
        <taxon>Streptophyta</taxon>
        <taxon>Embryophyta</taxon>
        <taxon>Tracheophyta</taxon>
        <taxon>Spermatophyta</taxon>
        <taxon>Magnoliopsida</taxon>
        <taxon>eudicotyledons</taxon>
        <taxon>Gunneridae</taxon>
        <taxon>Pentapetalae</taxon>
        <taxon>rosids</taxon>
        <taxon>fabids</taxon>
        <taxon>Fabales</taxon>
        <taxon>Fabaceae</taxon>
        <taxon>Papilionoideae</taxon>
        <taxon>50 kb inversion clade</taxon>
        <taxon>dalbergioids sensu lato</taxon>
        <taxon>Dalbergieae</taxon>
        <taxon>Pterocarpus clade</taxon>
        <taxon>Arachis</taxon>
    </lineage>
</organism>
<dbReference type="InterPro" id="IPR017972">
    <property type="entry name" value="Cyt_P450_CS"/>
</dbReference>
<evidence type="ECO:0000313" key="6">
    <source>
        <dbReference type="EMBL" id="RYR71976.1"/>
    </source>
</evidence>
<reference evidence="6 7" key="1">
    <citation type="submission" date="2019-01" db="EMBL/GenBank/DDBJ databases">
        <title>Sequencing of cultivated peanut Arachis hypogaea provides insights into genome evolution and oil improvement.</title>
        <authorList>
            <person name="Chen X."/>
        </authorList>
    </citation>
    <scope>NUCLEOTIDE SEQUENCE [LARGE SCALE GENOMIC DNA]</scope>
    <source>
        <strain evidence="7">cv. Fuhuasheng</strain>
        <tissue evidence="6">Leaves</tissue>
    </source>
</reference>
<evidence type="ECO:0000256" key="4">
    <source>
        <dbReference type="PIRSR" id="PIRSR602403-1"/>
    </source>
</evidence>
<gene>
    <name evidence="6" type="ORF">Ahy_A02g006185</name>
</gene>
<dbReference type="InterPro" id="IPR036396">
    <property type="entry name" value="Cyt_P450_sf"/>
</dbReference>
<evidence type="ECO:0000256" key="3">
    <source>
        <dbReference type="ARBA" id="ARBA00023004"/>
    </source>
</evidence>
<keyword evidence="7" id="KW-1185">Reference proteome</keyword>
<dbReference type="EMBL" id="SDMP01000002">
    <property type="protein sequence ID" value="RYR71976.1"/>
    <property type="molecule type" value="Genomic_DNA"/>
</dbReference>
<keyword evidence="3 4" id="KW-0408">Iron</keyword>
<evidence type="ECO:0000256" key="2">
    <source>
        <dbReference type="ARBA" id="ARBA00022723"/>
    </source>
</evidence>
<keyword evidence="4 5" id="KW-0349">Heme</keyword>
<protein>
    <recommendedName>
        <fullName evidence="8">Cytochrome P450</fullName>
    </recommendedName>
</protein>
<sequence>MGRDSSIWTNPNEFMPERFLESEIDFQRHDFELIPFGAGKRICPGLPMSYRAVHILLASLLHCYDDWKLANEDKAIPIQS</sequence>
<dbReference type="PANTHER" id="PTHR47950:SF30">
    <property type="entry name" value="CYTOCHROME P450 FAMILY PROTEIN"/>
    <property type="match status" value="1"/>
</dbReference>
<dbReference type="InterPro" id="IPR001128">
    <property type="entry name" value="Cyt_P450"/>
</dbReference>
<dbReference type="GO" id="GO:0005506">
    <property type="term" value="F:iron ion binding"/>
    <property type="evidence" value="ECO:0007669"/>
    <property type="project" value="InterPro"/>
</dbReference>
<keyword evidence="2 4" id="KW-0479">Metal-binding</keyword>
<evidence type="ECO:0000313" key="7">
    <source>
        <dbReference type="Proteomes" id="UP000289738"/>
    </source>
</evidence>
<dbReference type="Gene3D" id="1.10.630.10">
    <property type="entry name" value="Cytochrome P450"/>
    <property type="match status" value="1"/>
</dbReference>
<dbReference type="Proteomes" id="UP000289738">
    <property type="component" value="Chromosome A02"/>
</dbReference>
<evidence type="ECO:0000256" key="5">
    <source>
        <dbReference type="RuleBase" id="RU000461"/>
    </source>
</evidence>
<comment type="caution">
    <text evidence="6">The sequence shown here is derived from an EMBL/GenBank/DDBJ whole genome shotgun (WGS) entry which is preliminary data.</text>
</comment>
<name>A0A445E8Y1_ARAHY</name>
<dbReference type="SUPFAM" id="SSF48264">
    <property type="entry name" value="Cytochrome P450"/>
    <property type="match status" value="1"/>
</dbReference>